<dbReference type="AlphaFoldDB" id="A0A8T8C0T3"/>
<reference evidence="1 2" key="1">
    <citation type="journal article" date="2011" name="PLoS Pathog.">
        <title>Dynamic evolution of pathogenicity revealed by sequencing and comparative genomics of 19 Pseudomonas syringae isolates.</title>
        <authorList>
            <person name="Baltrus D.A."/>
            <person name="Nishimura M.T."/>
            <person name="Romanchuk A."/>
            <person name="Chang J.H."/>
            <person name="Mukhtar M.S."/>
            <person name="Cherkis K."/>
            <person name="Roach J."/>
            <person name="Grant S.R."/>
            <person name="Jones C.D."/>
            <person name="Dangl J.L."/>
        </authorList>
    </citation>
    <scope>NUCLEOTIDE SEQUENCE [LARGE SCALE GENOMIC DNA]</scope>
    <source>
        <strain evidence="1 2">ES4326</strain>
    </source>
</reference>
<organism evidence="1 2">
    <name type="scientific">Pseudomonas syringae pv. maculicola str. ES4326</name>
    <dbReference type="NCBI Taxonomy" id="629265"/>
    <lineage>
        <taxon>Bacteria</taxon>
        <taxon>Pseudomonadati</taxon>
        <taxon>Pseudomonadota</taxon>
        <taxon>Gammaproteobacteria</taxon>
        <taxon>Pseudomonadales</taxon>
        <taxon>Pseudomonadaceae</taxon>
        <taxon>Pseudomonas</taxon>
    </lineage>
</organism>
<proteinExistence type="predicted"/>
<dbReference type="EMBL" id="CP047260">
    <property type="protein sequence ID" value="QHE96863.1"/>
    <property type="molecule type" value="Genomic_DNA"/>
</dbReference>
<gene>
    <name evidence="1" type="ORF">PMA4326_009655</name>
</gene>
<protein>
    <submittedName>
        <fullName evidence="1">Uncharacterized protein</fullName>
    </submittedName>
</protein>
<dbReference type="Proteomes" id="UP000003811">
    <property type="component" value="Chromosome"/>
</dbReference>
<sequence>MAESSPVLRGPWPLGINNKTHEKAVPKGALRDSVNYDPSADGVLRLRSGYQKVMPGVAVRGALAVGSHILIADGSNLIDFNSETGSSSILKQIAGSGRFAGAVLNDELFFCTENECLRYRSGALREWGVPTVTAQPVPTVGQGSLAAGTYQCAATFTDARGDEGGTTESIIITVPASSSLIFPPLAPPAGGKAQIYVSSLNGSSLFLQGDASNGLVCSSVNDAAARLDTQFLRNPVPGDRICAHNGVLLIADGSVLHMTMPFRPHLRSAIKGWFQFPAPVDLVASGDGGLFVSADKTYFLTDIETPTPGSRKVFDFGAVRGSEAKGLRNEVMWMTRYGIAKSDGSGGASLVSESNFVPELSESATSALLESNGSQMIVTTLKAQKGINPLAASDTYDMEIIYP</sequence>
<name>A0A8T8C0T3_PSEYM</name>
<accession>A0A8T8C0T3</accession>
<dbReference type="RefSeq" id="WP_007249792.1">
    <property type="nucleotide sequence ID" value="NZ_CP047260.1"/>
</dbReference>
<evidence type="ECO:0000313" key="2">
    <source>
        <dbReference type="Proteomes" id="UP000003811"/>
    </source>
</evidence>
<evidence type="ECO:0000313" key="1">
    <source>
        <dbReference type="EMBL" id="QHE96863.1"/>
    </source>
</evidence>